<comment type="caution">
    <text evidence="10">The sequence shown here is derived from an EMBL/GenBank/DDBJ whole genome shotgun (WGS) entry which is preliminary data.</text>
</comment>
<dbReference type="PANTHER" id="PTHR48069:SF3">
    <property type="entry name" value="DIHYDROFOLATE REDUCTASE"/>
    <property type="match status" value="1"/>
</dbReference>
<dbReference type="InterPro" id="IPR012259">
    <property type="entry name" value="DHFR"/>
</dbReference>
<dbReference type="UniPathway" id="UPA00077">
    <property type="reaction ID" value="UER00158"/>
</dbReference>
<dbReference type="GO" id="GO:0046655">
    <property type="term" value="P:folic acid metabolic process"/>
    <property type="evidence" value="ECO:0007669"/>
    <property type="project" value="TreeGrafter"/>
</dbReference>
<dbReference type="CDD" id="cd00209">
    <property type="entry name" value="DHFR"/>
    <property type="match status" value="1"/>
</dbReference>
<evidence type="ECO:0000313" key="12">
    <source>
        <dbReference type="Proteomes" id="UP000050497"/>
    </source>
</evidence>
<dbReference type="PIRSF" id="PIRSF000194">
    <property type="entry name" value="DHFR"/>
    <property type="match status" value="1"/>
</dbReference>
<dbReference type="PRINTS" id="PR00070">
    <property type="entry name" value="DHFR"/>
</dbReference>
<proteinExistence type="inferred from homology"/>
<dbReference type="FunFam" id="3.40.430.10:FF:000001">
    <property type="entry name" value="Dihydrofolate reductase"/>
    <property type="match status" value="1"/>
</dbReference>
<accession>A0A0P7Y4G5</accession>
<dbReference type="EC" id="1.5.1.3" evidence="3 8"/>
<dbReference type="Gene3D" id="3.40.430.10">
    <property type="entry name" value="Dihydrofolate Reductase, subunit A"/>
    <property type="match status" value="1"/>
</dbReference>
<dbReference type="PROSITE" id="PS51330">
    <property type="entry name" value="DHFR_2"/>
    <property type="match status" value="1"/>
</dbReference>
<dbReference type="SUPFAM" id="SSF53597">
    <property type="entry name" value="Dihydrofolate reductase-like"/>
    <property type="match status" value="1"/>
</dbReference>
<comment type="function">
    <text evidence="7 8">Key enzyme in folate metabolism. Catalyzes an essential reaction for de novo glycine and purine synthesis, and for DNA precursor synthesis.</text>
</comment>
<dbReference type="InterPro" id="IPR001796">
    <property type="entry name" value="DHFR_dom"/>
</dbReference>
<keyword evidence="6 8" id="KW-0560">Oxidoreductase</keyword>
<keyword evidence="13" id="KW-1185">Reference proteome</keyword>
<evidence type="ECO:0000256" key="3">
    <source>
        <dbReference type="ARBA" id="ARBA00012856"/>
    </source>
</evidence>
<name>A0A0P7Y4G5_9HYPH</name>
<comment type="pathway">
    <text evidence="1 8">Cofactor biosynthesis; tetrahydrofolate biosynthesis; 5,6,7,8-tetrahydrofolate from 7,8-dihydrofolate: step 1/1.</text>
</comment>
<dbReference type="GO" id="GO:0070401">
    <property type="term" value="F:NADP+ binding"/>
    <property type="evidence" value="ECO:0007669"/>
    <property type="project" value="UniProtKB-ARBA"/>
</dbReference>
<evidence type="ECO:0000256" key="5">
    <source>
        <dbReference type="ARBA" id="ARBA00022857"/>
    </source>
</evidence>
<evidence type="ECO:0000313" key="11">
    <source>
        <dbReference type="EMBL" id="SCC82410.1"/>
    </source>
</evidence>
<dbReference type="GO" id="GO:0005829">
    <property type="term" value="C:cytosol"/>
    <property type="evidence" value="ECO:0007669"/>
    <property type="project" value="TreeGrafter"/>
</dbReference>
<evidence type="ECO:0000256" key="1">
    <source>
        <dbReference type="ARBA" id="ARBA00004903"/>
    </source>
</evidence>
<evidence type="ECO:0000256" key="2">
    <source>
        <dbReference type="ARBA" id="ARBA00009539"/>
    </source>
</evidence>
<evidence type="ECO:0000256" key="6">
    <source>
        <dbReference type="ARBA" id="ARBA00023002"/>
    </source>
</evidence>
<dbReference type="RefSeq" id="WP_074445906.1">
    <property type="nucleotide sequence ID" value="NZ_FMBM01000002.1"/>
</dbReference>
<feature type="domain" description="DHFR" evidence="9">
    <location>
        <begin position="8"/>
        <end position="172"/>
    </location>
</feature>
<dbReference type="InterPro" id="IPR024072">
    <property type="entry name" value="DHFR-like_dom_sf"/>
</dbReference>
<evidence type="ECO:0000256" key="7">
    <source>
        <dbReference type="ARBA" id="ARBA00025067"/>
    </source>
</evidence>
<keyword evidence="5 8" id="KW-0521">NADP</keyword>
<dbReference type="STRING" id="1653334.GA0071312_3402"/>
<dbReference type="GO" id="GO:0046654">
    <property type="term" value="P:tetrahydrofolate biosynthetic process"/>
    <property type="evidence" value="ECO:0007669"/>
    <property type="project" value="UniProtKB-UniPathway"/>
</dbReference>
<dbReference type="Proteomes" id="UP000050497">
    <property type="component" value="Unassembled WGS sequence"/>
</dbReference>
<sequence>MTTETGFPLTIVAAIADNGVIGDDNRLIWRLRSDLRRFKEITLGKPMIMGRKTFDSIGRPLPGRRTIVMTRDPDFAVDGVDVARSFDAACLRADAVAQEMGAREIIVAGGSQIYAQALPAAQTLRLTRVHAMPDGDAHFPDFDSTQFRIIAESGHGAGPDDEFAFTFIDMERC</sequence>
<organism evidence="10 12">
    <name type="scientific">Saliniramus fredricksonii</name>
    <dbReference type="NCBI Taxonomy" id="1653334"/>
    <lineage>
        <taxon>Bacteria</taxon>
        <taxon>Pseudomonadati</taxon>
        <taxon>Pseudomonadota</taxon>
        <taxon>Alphaproteobacteria</taxon>
        <taxon>Hyphomicrobiales</taxon>
        <taxon>Salinarimonadaceae</taxon>
        <taxon>Saliniramus</taxon>
    </lineage>
</organism>
<evidence type="ECO:0000259" key="9">
    <source>
        <dbReference type="PROSITE" id="PS51330"/>
    </source>
</evidence>
<keyword evidence="4 8" id="KW-0554">One-carbon metabolism</keyword>
<dbReference type="EMBL" id="FMBM01000002">
    <property type="protein sequence ID" value="SCC82410.1"/>
    <property type="molecule type" value="Genomic_DNA"/>
</dbReference>
<evidence type="ECO:0000313" key="10">
    <source>
        <dbReference type="EMBL" id="KPQ11503.1"/>
    </source>
</evidence>
<dbReference type="GO" id="GO:0004146">
    <property type="term" value="F:dihydrofolate reductase activity"/>
    <property type="evidence" value="ECO:0007669"/>
    <property type="project" value="UniProtKB-EC"/>
</dbReference>
<dbReference type="GO" id="GO:0046452">
    <property type="term" value="P:dihydrofolate metabolic process"/>
    <property type="evidence" value="ECO:0007669"/>
    <property type="project" value="TreeGrafter"/>
</dbReference>
<evidence type="ECO:0000256" key="8">
    <source>
        <dbReference type="PIRNR" id="PIRNR000194"/>
    </source>
</evidence>
<dbReference type="Pfam" id="PF00186">
    <property type="entry name" value="DHFR_1"/>
    <property type="match status" value="1"/>
</dbReference>
<dbReference type="PANTHER" id="PTHR48069">
    <property type="entry name" value="DIHYDROFOLATE REDUCTASE"/>
    <property type="match status" value="1"/>
</dbReference>
<reference evidence="10 12" key="1">
    <citation type="submission" date="2015-09" db="EMBL/GenBank/DDBJ databases">
        <title>Identification and resolution of microdiversity through metagenomic sequencing of parallel consortia.</title>
        <authorList>
            <person name="Nelson W.C."/>
            <person name="Romine M.F."/>
            <person name="Lindemann S.R."/>
        </authorList>
    </citation>
    <scope>NUCLEOTIDE SEQUENCE [LARGE SCALE GENOMIC DNA]</scope>
    <source>
        <strain evidence="10">HL-109</strain>
    </source>
</reference>
<comment type="catalytic activity">
    <reaction evidence="8">
        <text>(6S)-5,6,7,8-tetrahydrofolate + NADP(+) = 7,8-dihydrofolate + NADPH + H(+)</text>
        <dbReference type="Rhea" id="RHEA:15009"/>
        <dbReference type="ChEBI" id="CHEBI:15378"/>
        <dbReference type="ChEBI" id="CHEBI:57451"/>
        <dbReference type="ChEBI" id="CHEBI:57453"/>
        <dbReference type="ChEBI" id="CHEBI:57783"/>
        <dbReference type="ChEBI" id="CHEBI:58349"/>
        <dbReference type="EC" id="1.5.1.3"/>
    </reaction>
</comment>
<dbReference type="PATRIC" id="fig|1653334.4.peg.2322"/>
<dbReference type="Proteomes" id="UP000182800">
    <property type="component" value="Unassembled WGS sequence"/>
</dbReference>
<dbReference type="AlphaFoldDB" id="A0A0P7Y4G5"/>
<dbReference type="OrthoDB" id="9804315at2"/>
<evidence type="ECO:0000313" key="13">
    <source>
        <dbReference type="Proteomes" id="UP000182800"/>
    </source>
</evidence>
<dbReference type="GO" id="GO:0006730">
    <property type="term" value="P:one-carbon metabolic process"/>
    <property type="evidence" value="ECO:0007669"/>
    <property type="project" value="UniProtKB-KW"/>
</dbReference>
<dbReference type="EMBL" id="LJSX01000007">
    <property type="protein sequence ID" value="KPQ11503.1"/>
    <property type="molecule type" value="Genomic_DNA"/>
</dbReference>
<gene>
    <name evidence="10" type="primary">folA</name>
    <name evidence="11" type="ORF">GA0071312_3402</name>
    <name evidence="10" type="ORF">HLUCCO17_06240</name>
</gene>
<protein>
    <recommendedName>
        <fullName evidence="3 8">Dihydrofolate reductase</fullName>
        <ecNumber evidence="3 8">1.5.1.3</ecNumber>
    </recommendedName>
</protein>
<comment type="similarity">
    <text evidence="2 8">Belongs to the dihydrofolate reductase family.</text>
</comment>
<evidence type="ECO:0000256" key="4">
    <source>
        <dbReference type="ARBA" id="ARBA00022563"/>
    </source>
</evidence>
<reference evidence="11 13" key="2">
    <citation type="submission" date="2016-08" db="EMBL/GenBank/DDBJ databases">
        <authorList>
            <person name="Varghese N."/>
            <person name="Submissions Spin"/>
        </authorList>
    </citation>
    <scope>NUCLEOTIDE SEQUENCE [LARGE SCALE GENOMIC DNA]</scope>
    <source>
        <strain evidence="11 13">HL-109</strain>
    </source>
</reference>